<dbReference type="EMBL" id="CP012600">
    <property type="protein sequence ID" value="ALC84054.1"/>
    <property type="molecule type" value="Genomic_DNA"/>
</dbReference>
<dbReference type="Gene3D" id="1.10.260.40">
    <property type="entry name" value="lambda repressor-like DNA-binding domains"/>
    <property type="match status" value="1"/>
</dbReference>
<dbReference type="Gene3D" id="2.10.109.10">
    <property type="entry name" value="Umud Fragment, subunit A"/>
    <property type="match status" value="1"/>
</dbReference>
<accession>A0A0M4FNC0</accession>
<organism evidence="9 10">
    <name type="scientific">Bacillus gobiensis</name>
    <dbReference type="NCBI Taxonomy" id="1441095"/>
    <lineage>
        <taxon>Bacteria</taxon>
        <taxon>Bacillati</taxon>
        <taxon>Bacillota</taxon>
        <taxon>Bacilli</taxon>
        <taxon>Bacillales</taxon>
        <taxon>Bacillaceae</taxon>
        <taxon>Bacillus</taxon>
    </lineage>
</organism>
<dbReference type="GO" id="GO:0006355">
    <property type="term" value="P:regulation of DNA-templated transcription"/>
    <property type="evidence" value="ECO:0007669"/>
    <property type="project" value="InterPro"/>
</dbReference>
<keyword evidence="2" id="KW-0227">DNA damage</keyword>
<dbReference type="GO" id="GO:0009432">
    <property type="term" value="P:SOS response"/>
    <property type="evidence" value="ECO:0007669"/>
    <property type="project" value="UniProtKB-KW"/>
</dbReference>
<dbReference type="InterPro" id="IPR001387">
    <property type="entry name" value="Cro/C1-type_HTH"/>
</dbReference>
<dbReference type="InterPro" id="IPR039418">
    <property type="entry name" value="LexA-like"/>
</dbReference>
<evidence type="ECO:0000256" key="2">
    <source>
        <dbReference type="ARBA" id="ARBA00022763"/>
    </source>
</evidence>
<dbReference type="Pfam" id="PF00717">
    <property type="entry name" value="Peptidase_S24"/>
    <property type="match status" value="1"/>
</dbReference>
<dbReference type="GO" id="GO:0006281">
    <property type="term" value="P:DNA repair"/>
    <property type="evidence" value="ECO:0007669"/>
    <property type="project" value="UniProtKB-KW"/>
</dbReference>
<dbReference type="SUPFAM" id="SSF51306">
    <property type="entry name" value="LexA/Signal peptidase"/>
    <property type="match status" value="1"/>
</dbReference>
<dbReference type="GO" id="GO:0003677">
    <property type="term" value="F:DNA binding"/>
    <property type="evidence" value="ECO:0007669"/>
    <property type="project" value="InterPro"/>
</dbReference>
<dbReference type="InterPro" id="IPR015927">
    <property type="entry name" value="Peptidase_S24_S26A/B/C"/>
</dbReference>
<dbReference type="PATRIC" id="fig|1441095.3.peg.330"/>
<evidence type="ECO:0000256" key="5">
    <source>
        <dbReference type="ARBA" id="ARBA00023204"/>
    </source>
</evidence>
<dbReference type="SUPFAM" id="SSF47413">
    <property type="entry name" value="lambda repressor-like DNA-binding domains"/>
    <property type="match status" value="1"/>
</dbReference>
<gene>
    <name evidence="9" type="ORF">AM592_01585</name>
</gene>
<evidence type="ECO:0000256" key="7">
    <source>
        <dbReference type="RuleBase" id="RU003991"/>
    </source>
</evidence>
<feature type="domain" description="HTH cro/C1-type" evidence="8">
    <location>
        <begin position="17"/>
        <end position="49"/>
    </location>
</feature>
<comment type="similarity">
    <text evidence="1 7">Belongs to the peptidase S24 family.</text>
</comment>
<sequence>MDQLVKEVNEKYNTKFSKGMISKWENGKDATVSSASTLANYFGVDLDEILGLNVDKNEVHPPSDLIPIVGTIAAGTPIFAEQNILGYAPGPPMMKVKDKDTFYLKIKGESMNREFDNGSFVLIERDAQVENGEIAAVLVNGDEATVKKVNLKDNLLTLIPLSTDDTFYPQVIDLEKNEVTVIGKVIGAFKQY</sequence>
<dbReference type="InterPro" id="IPR050077">
    <property type="entry name" value="LexA_repressor"/>
</dbReference>
<evidence type="ECO:0000313" key="10">
    <source>
        <dbReference type="Proteomes" id="UP000067625"/>
    </source>
</evidence>
<protein>
    <recommendedName>
        <fullName evidence="8">HTH cro/C1-type domain-containing protein</fullName>
    </recommendedName>
</protein>
<keyword evidence="5" id="KW-0234">DNA repair</keyword>
<keyword evidence="3 7" id="KW-0378">Hydrolase</keyword>
<dbReference type="CDD" id="cd00093">
    <property type="entry name" value="HTH_XRE"/>
    <property type="match status" value="1"/>
</dbReference>
<dbReference type="GO" id="GO:0016787">
    <property type="term" value="F:hydrolase activity"/>
    <property type="evidence" value="ECO:0007669"/>
    <property type="project" value="UniProtKB-KW"/>
</dbReference>
<reference evidence="10" key="1">
    <citation type="submission" date="2015-08" db="EMBL/GenBank/DDBJ databases">
        <title>Genome sequencing project for genomic taxonomy and phylogenomics of Bacillus-like bacteria.</title>
        <authorList>
            <person name="Liu B."/>
            <person name="Wang J."/>
            <person name="Zhu Y."/>
            <person name="Liu G."/>
            <person name="Chen Q."/>
            <person name="Chen Z."/>
            <person name="Lan J."/>
            <person name="Che J."/>
            <person name="Ge C."/>
            <person name="Shi H."/>
            <person name="Pan Z."/>
            <person name="Liu X."/>
        </authorList>
    </citation>
    <scope>NUCLEOTIDE SEQUENCE [LARGE SCALE GENOMIC DNA]</scope>
    <source>
        <strain evidence="10">FJAT-4402</strain>
    </source>
</reference>
<evidence type="ECO:0000313" key="9">
    <source>
        <dbReference type="EMBL" id="ALC84054.1"/>
    </source>
</evidence>
<name>A0A0M4FNC0_9BACI</name>
<keyword evidence="10" id="KW-1185">Reference proteome</keyword>
<dbReference type="InterPro" id="IPR010982">
    <property type="entry name" value="Lambda_DNA-bd_dom_sf"/>
</dbReference>
<dbReference type="PANTHER" id="PTHR33516:SF2">
    <property type="entry name" value="LEXA REPRESSOR-RELATED"/>
    <property type="match status" value="1"/>
</dbReference>
<dbReference type="CDD" id="cd06529">
    <property type="entry name" value="S24_LexA-like"/>
    <property type="match status" value="1"/>
</dbReference>
<dbReference type="InterPro" id="IPR036286">
    <property type="entry name" value="LexA/Signal_pep-like_sf"/>
</dbReference>
<keyword evidence="4 7" id="KW-0068">Autocatalytic cleavage</keyword>
<keyword evidence="6" id="KW-0742">SOS response</keyword>
<dbReference type="AlphaFoldDB" id="A0A0M4FNC0"/>
<proteinExistence type="inferred from homology"/>
<evidence type="ECO:0000256" key="3">
    <source>
        <dbReference type="ARBA" id="ARBA00022801"/>
    </source>
</evidence>
<reference evidence="9 10" key="2">
    <citation type="journal article" date="2016" name="Int. J. Syst. Evol. Microbiol.">
        <title>Bacillus gobiensis sp. nov., isolated from a soil sample.</title>
        <authorList>
            <person name="Liu B."/>
            <person name="Liu G.H."/>
            <person name="Cetin S."/>
            <person name="Schumann P."/>
            <person name="Pan Z.Z."/>
            <person name="Chen Q.Q."/>
        </authorList>
    </citation>
    <scope>NUCLEOTIDE SEQUENCE [LARGE SCALE GENOMIC DNA]</scope>
    <source>
        <strain evidence="9 10">FJAT-4402</strain>
    </source>
</reference>
<evidence type="ECO:0000259" key="8">
    <source>
        <dbReference type="PROSITE" id="PS50943"/>
    </source>
</evidence>
<dbReference type="PANTHER" id="PTHR33516">
    <property type="entry name" value="LEXA REPRESSOR"/>
    <property type="match status" value="1"/>
</dbReference>
<dbReference type="Pfam" id="PF01381">
    <property type="entry name" value="HTH_3"/>
    <property type="match status" value="1"/>
</dbReference>
<dbReference type="Proteomes" id="UP000067625">
    <property type="component" value="Chromosome"/>
</dbReference>
<evidence type="ECO:0000256" key="6">
    <source>
        <dbReference type="ARBA" id="ARBA00023236"/>
    </source>
</evidence>
<evidence type="ECO:0000256" key="1">
    <source>
        <dbReference type="ARBA" id="ARBA00007484"/>
    </source>
</evidence>
<dbReference type="InterPro" id="IPR006197">
    <property type="entry name" value="Peptidase_S24_LexA"/>
</dbReference>
<evidence type="ECO:0000256" key="4">
    <source>
        <dbReference type="ARBA" id="ARBA00022813"/>
    </source>
</evidence>
<dbReference type="STRING" id="1441095.AM592_01585"/>
<dbReference type="PRINTS" id="PR00726">
    <property type="entry name" value="LEXASERPTASE"/>
</dbReference>
<dbReference type="PROSITE" id="PS50943">
    <property type="entry name" value="HTH_CROC1"/>
    <property type="match status" value="1"/>
</dbReference>